<feature type="domain" description="HRDC" evidence="17">
    <location>
        <begin position="514"/>
        <end position="594"/>
    </location>
</feature>
<dbReference type="GO" id="GO:0043138">
    <property type="term" value="F:3'-5' DNA helicase activity"/>
    <property type="evidence" value="ECO:0007669"/>
    <property type="project" value="UniProtKB-EC"/>
</dbReference>
<keyword evidence="8 20" id="KW-0347">Helicase</keyword>
<comment type="catalytic activity">
    <reaction evidence="15">
        <text>Couples ATP hydrolysis with the unwinding of duplex DNA by translocating in the 3'-5' direction.</text>
        <dbReference type="EC" id="5.6.2.4"/>
    </reaction>
</comment>
<evidence type="ECO:0000256" key="11">
    <source>
        <dbReference type="ARBA" id="ARBA00023125"/>
    </source>
</evidence>
<feature type="domain" description="Helicase ATP-binding" evidence="18">
    <location>
        <begin position="26"/>
        <end position="195"/>
    </location>
</feature>
<evidence type="ECO:0000256" key="10">
    <source>
        <dbReference type="ARBA" id="ARBA00022840"/>
    </source>
</evidence>
<dbReference type="InterPro" id="IPR036390">
    <property type="entry name" value="WH_DNA-bd_sf"/>
</dbReference>
<dbReference type="InterPro" id="IPR032284">
    <property type="entry name" value="RecQ_Zn-bd"/>
</dbReference>
<dbReference type="InterPro" id="IPR006293">
    <property type="entry name" value="DNA_helicase_ATP-dep_RecQ_bac"/>
</dbReference>
<dbReference type="SUPFAM" id="SSF46785">
    <property type="entry name" value="Winged helix' DNA-binding domain"/>
    <property type="match status" value="1"/>
</dbReference>
<dbReference type="SUPFAM" id="SSF47819">
    <property type="entry name" value="HRDC-like"/>
    <property type="match status" value="1"/>
</dbReference>
<keyword evidence="6" id="KW-0227">DNA damage</keyword>
<evidence type="ECO:0000256" key="2">
    <source>
        <dbReference type="ARBA" id="ARBA00001947"/>
    </source>
</evidence>
<evidence type="ECO:0000256" key="7">
    <source>
        <dbReference type="ARBA" id="ARBA00022801"/>
    </source>
</evidence>
<dbReference type="Pfam" id="PF00270">
    <property type="entry name" value="DEAD"/>
    <property type="match status" value="1"/>
</dbReference>
<dbReference type="Pfam" id="PF09382">
    <property type="entry name" value="RQC"/>
    <property type="match status" value="1"/>
</dbReference>
<evidence type="ECO:0000256" key="4">
    <source>
        <dbReference type="ARBA" id="ARBA00022723"/>
    </source>
</evidence>
<keyword evidence="21" id="KW-1185">Reference proteome</keyword>
<dbReference type="EMBL" id="FOOX01000002">
    <property type="protein sequence ID" value="SFG07498.1"/>
    <property type="molecule type" value="Genomic_DNA"/>
</dbReference>
<dbReference type="SMART" id="SM00956">
    <property type="entry name" value="RQC"/>
    <property type="match status" value="1"/>
</dbReference>
<keyword evidence="9" id="KW-0862">Zinc</keyword>
<keyword evidence="5" id="KW-0547">Nucleotide-binding</keyword>
<dbReference type="InterPro" id="IPR027417">
    <property type="entry name" value="P-loop_NTPase"/>
</dbReference>
<evidence type="ECO:0000256" key="6">
    <source>
        <dbReference type="ARBA" id="ARBA00022763"/>
    </source>
</evidence>
<comment type="similarity">
    <text evidence="3">Belongs to the helicase family. RecQ subfamily.</text>
</comment>
<accession>A0A1I2NUQ3</accession>
<dbReference type="GO" id="GO:0006281">
    <property type="term" value="P:DNA repair"/>
    <property type="evidence" value="ECO:0007669"/>
    <property type="project" value="UniProtKB-KW"/>
</dbReference>
<keyword evidence="4" id="KW-0479">Metal-binding</keyword>
<evidence type="ECO:0000256" key="16">
    <source>
        <dbReference type="NCBIfam" id="TIGR01389"/>
    </source>
</evidence>
<dbReference type="InterPro" id="IPR004589">
    <property type="entry name" value="DNA_helicase_ATP-dep_RecQ"/>
</dbReference>
<dbReference type="Pfam" id="PF16124">
    <property type="entry name" value="RecQ_Zn_bind"/>
    <property type="match status" value="1"/>
</dbReference>
<dbReference type="InterPro" id="IPR036388">
    <property type="entry name" value="WH-like_DNA-bd_sf"/>
</dbReference>
<dbReference type="GO" id="GO:0009432">
    <property type="term" value="P:SOS response"/>
    <property type="evidence" value="ECO:0007669"/>
    <property type="project" value="UniProtKB-UniRule"/>
</dbReference>
<dbReference type="InterPro" id="IPR029491">
    <property type="entry name" value="Helicase_HTH"/>
</dbReference>
<dbReference type="InterPro" id="IPR011545">
    <property type="entry name" value="DEAD/DEAH_box_helicase_dom"/>
</dbReference>
<dbReference type="GO" id="GO:0043590">
    <property type="term" value="C:bacterial nucleoid"/>
    <property type="evidence" value="ECO:0007669"/>
    <property type="project" value="TreeGrafter"/>
</dbReference>
<evidence type="ECO:0000256" key="13">
    <source>
        <dbReference type="ARBA" id="ARBA00023204"/>
    </source>
</evidence>
<dbReference type="SMART" id="SM00490">
    <property type="entry name" value="HELICc"/>
    <property type="match status" value="1"/>
</dbReference>
<dbReference type="PROSITE" id="PS50967">
    <property type="entry name" value="HRDC"/>
    <property type="match status" value="1"/>
</dbReference>
<dbReference type="GO" id="GO:0030894">
    <property type="term" value="C:replisome"/>
    <property type="evidence" value="ECO:0007669"/>
    <property type="project" value="TreeGrafter"/>
</dbReference>
<dbReference type="GO" id="GO:0005524">
    <property type="term" value="F:ATP binding"/>
    <property type="evidence" value="ECO:0007669"/>
    <property type="project" value="UniProtKB-KW"/>
</dbReference>
<feature type="domain" description="Helicase C-terminal" evidence="19">
    <location>
        <begin position="223"/>
        <end position="366"/>
    </location>
</feature>
<evidence type="ECO:0000256" key="3">
    <source>
        <dbReference type="ARBA" id="ARBA00005446"/>
    </source>
</evidence>
<evidence type="ECO:0000313" key="21">
    <source>
        <dbReference type="Proteomes" id="UP000199337"/>
    </source>
</evidence>
<dbReference type="AlphaFoldDB" id="A0A1I2NUQ3"/>
<dbReference type="CDD" id="cd17920">
    <property type="entry name" value="DEXHc_RecQ"/>
    <property type="match status" value="1"/>
</dbReference>
<organism evidence="20 21">
    <name type="scientific">Desulfotruncus arcticus DSM 17038</name>
    <dbReference type="NCBI Taxonomy" id="1121424"/>
    <lineage>
        <taxon>Bacteria</taxon>
        <taxon>Bacillati</taxon>
        <taxon>Bacillota</taxon>
        <taxon>Clostridia</taxon>
        <taxon>Eubacteriales</taxon>
        <taxon>Desulfallaceae</taxon>
        <taxon>Desulfotruncus</taxon>
    </lineage>
</organism>
<evidence type="ECO:0000259" key="19">
    <source>
        <dbReference type="PROSITE" id="PS51194"/>
    </source>
</evidence>
<dbReference type="InterPro" id="IPR018982">
    <property type="entry name" value="RQC_domain"/>
</dbReference>
<evidence type="ECO:0000313" key="20">
    <source>
        <dbReference type="EMBL" id="SFG07498.1"/>
    </source>
</evidence>
<dbReference type="Gene3D" id="1.10.150.80">
    <property type="entry name" value="HRDC domain"/>
    <property type="match status" value="1"/>
</dbReference>
<dbReference type="InterPro" id="IPR044876">
    <property type="entry name" value="HRDC_dom_sf"/>
</dbReference>
<dbReference type="GO" id="GO:0046872">
    <property type="term" value="F:metal ion binding"/>
    <property type="evidence" value="ECO:0007669"/>
    <property type="project" value="UniProtKB-KW"/>
</dbReference>
<dbReference type="GO" id="GO:0016787">
    <property type="term" value="F:hydrolase activity"/>
    <property type="evidence" value="ECO:0007669"/>
    <property type="project" value="UniProtKB-KW"/>
</dbReference>
<evidence type="ECO:0000259" key="18">
    <source>
        <dbReference type="PROSITE" id="PS51192"/>
    </source>
</evidence>
<evidence type="ECO:0000256" key="12">
    <source>
        <dbReference type="ARBA" id="ARBA00023172"/>
    </source>
</evidence>
<evidence type="ECO:0000256" key="5">
    <source>
        <dbReference type="ARBA" id="ARBA00022741"/>
    </source>
</evidence>
<name>A0A1I2NUQ3_9FIRM</name>
<dbReference type="Pfam" id="PF14493">
    <property type="entry name" value="HTH_40"/>
    <property type="match status" value="1"/>
</dbReference>
<dbReference type="FunFam" id="3.40.50.300:FF:000296">
    <property type="entry name" value="ATP-dependent DNA helicase RecQ"/>
    <property type="match status" value="1"/>
</dbReference>
<evidence type="ECO:0000256" key="8">
    <source>
        <dbReference type="ARBA" id="ARBA00022806"/>
    </source>
</evidence>
<dbReference type="Gene3D" id="3.40.50.300">
    <property type="entry name" value="P-loop containing nucleotide triphosphate hydrolases"/>
    <property type="match status" value="2"/>
</dbReference>
<dbReference type="GO" id="GO:0003677">
    <property type="term" value="F:DNA binding"/>
    <property type="evidence" value="ECO:0007669"/>
    <property type="project" value="UniProtKB-KW"/>
</dbReference>
<reference evidence="21" key="1">
    <citation type="submission" date="2016-10" db="EMBL/GenBank/DDBJ databases">
        <authorList>
            <person name="Varghese N."/>
            <person name="Submissions S."/>
        </authorList>
    </citation>
    <scope>NUCLEOTIDE SEQUENCE [LARGE SCALE GENOMIC DNA]</scope>
    <source>
        <strain evidence="21">DSM 17038</strain>
    </source>
</reference>
<dbReference type="PANTHER" id="PTHR13710:SF105">
    <property type="entry name" value="ATP-DEPENDENT DNA HELICASE Q1"/>
    <property type="match status" value="1"/>
</dbReference>
<dbReference type="InterPro" id="IPR001650">
    <property type="entry name" value="Helicase_C-like"/>
</dbReference>
<protein>
    <recommendedName>
        <fullName evidence="16">DNA helicase RecQ</fullName>
        <ecNumber evidence="16">5.6.2.4</ecNumber>
    </recommendedName>
</protein>
<dbReference type="SMART" id="SM00487">
    <property type="entry name" value="DEXDc"/>
    <property type="match status" value="1"/>
</dbReference>
<dbReference type="SUPFAM" id="SSF52540">
    <property type="entry name" value="P-loop containing nucleoside triphosphate hydrolases"/>
    <property type="match status" value="1"/>
</dbReference>
<dbReference type="GO" id="GO:0009378">
    <property type="term" value="F:four-way junction helicase activity"/>
    <property type="evidence" value="ECO:0007669"/>
    <property type="project" value="TreeGrafter"/>
</dbReference>
<keyword evidence="10" id="KW-0067">ATP-binding</keyword>
<dbReference type="PANTHER" id="PTHR13710">
    <property type="entry name" value="DNA HELICASE RECQ FAMILY MEMBER"/>
    <property type="match status" value="1"/>
</dbReference>
<dbReference type="GO" id="GO:0006310">
    <property type="term" value="P:DNA recombination"/>
    <property type="evidence" value="ECO:0007669"/>
    <property type="project" value="UniProtKB-UniRule"/>
</dbReference>
<comment type="cofactor">
    <cofactor evidence="2">
        <name>Zn(2+)</name>
        <dbReference type="ChEBI" id="CHEBI:29105"/>
    </cofactor>
</comment>
<dbReference type="PROSITE" id="PS51194">
    <property type="entry name" value="HELICASE_CTER"/>
    <property type="match status" value="1"/>
</dbReference>
<dbReference type="Proteomes" id="UP000199337">
    <property type="component" value="Unassembled WGS sequence"/>
</dbReference>
<evidence type="ECO:0000256" key="14">
    <source>
        <dbReference type="ARBA" id="ARBA00023235"/>
    </source>
</evidence>
<dbReference type="Gene3D" id="1.10.10.10">
    <property type="entry name" value="Winged helix-like DNA-binding domain superfamily/Winged helix DNA-binding domain"/>
    <property type="match status" value="1"/>
</dbReference>
<dbReference type="InterPro" id="IPR014001">
    <property type="entry name" value="Helicase_ATP-bd"/>
</dbReference>
<proteinExistence type="inferred from homology"/>
<evidence type="ECO:0000256" key="1">
    <source>
        <dbReference type="ARBA" id="ARBA00001946"/>
    </source>
</evidence>
<dbReference type="NCBIfam" id="TIGR00614">
    <property type="entry name" value="recQ_fam"/>
    <property type="match status" value="1"/>
</dbReference>
<keyword evidence="13" id="KW-0234">DNA repair</keyword>
<dbReference type="RefSeq" id="WP_092468546.1">
    <property type="nucleotide sequence ID" value="NZ_FOOX01000002.1"/>
</dbReference>
<dbReference type="Gene3D" id="1.10.10.1390">
    <property type="entry name" value="ATP-dependent DNA helicase RecQ"/>
    <property type="match status" value="1"/>
</dbReference>
<keyword evidence="11" id="KW-0238">DNA-binding</keyword>
<sequence length="715" mass="80457">MIKRAKELLQKYFGYDDFRKGQEDIIGSILAKRDTFAIMPTGAGKSLCYQVPALLLEGVTLVISPLISLMKDQVDTLENMGIPATFVNSSLSYAETAKRVDEVKQGKYKLLYVAPERLEAAGFTSLISSLQLALVAVDEAHCVSQWGHDFRPSYRHIPAFIQQLPQRPVISAFTATATEEVKNDVVYLLTLKRPNIYVTGFNRENLFFSVVRGENKRDFVLNYVRDNSDRVGIIYAATRKEVEGICKELKRAGVNAAKYHAGLSAQERKQNQDDFIFDNNNIIVATNAFGMGIDKSNVRFVIHYNLPKNIEAYYQEAGRAGRDGEASECILLFASQDILLQKFMIEQSLLNPARKNKEYQRLQEVVDYCHTPNCLRKFILEYFGEENVPEHCANCSTCTDDSRLVDITVEAQKIFSCIIRLKERFGSTVVAQVLKGAKNKKILALGCDRLSTYGIMNEYTEKEIKDIINILAADGYLSLTAGQYPVLRIEEKAAAVLKNGARVYQKVPKKKERLTGDNSLFELLKKLRKDISAKEKLPPYVIFPDSALQEMSKLYPLDARALLKIKGVGEYKLQKYGELFLDCIRNYAAENGISNGISLDAAEAEAKTEKVSNKVDKTPSHLVTLELYQTGLPLKEIARQREITLTTVQNHIIQCALEGAAIDLDAFIPRQYEEQILQAVQKVGGEKLKPVKEQLPEEVDYFAIKAVLCKYGVRP</sequence>
<gene>
    <name evidence="20" type="ORF">SAMN05660649_00578</name>
</gene>
<dbReference type="OrthoDB" id="9763310at2"/>
<dbReference type="PROSITE" id="PS51192">
    <property type="entry name" value="HELICASE_ATP_BIND_1"/>
    <property type="match status" value="1"/>
</dbReference>
<dbReference type="EC" id="5.6.2.4" evidence="16"/>
<keyword evidence="14" id="KW-0413">Isomerase</keyword>
<dbReference type="Pfam" id="PF00570">
    <property type="entry name" value="HRDC"/>
    <property type="match status" value="1"/>
</dbReference>
<dbReference type="CDD" id="cd18794">
    <property type="entry name" value="SF2_C_RecQ"/>
    <property type="match status" value="1"/>
</dbReference>
<evidence type="ECO:0000256" key="15">
    <source>
        <dbReference type="ARBA" id="ARBA00034617"/>
    </source>
</evidence>
<dbReference type="SMART" id="SM00341">
    <property type="entry name" value="HRDC"/>
    <property type="match status" value="1"/>
</dbReference>
<evidence type="ECO:0000256" key="9">
    <source>
        <dbReference type="ARBA" id="ARBA00022833"/>
    </source>
</evidence>
<keyword evidence="7" id="KW-0378">Hydrolase</keyword>
<evidence type="ECO:0000259" key="17">
    <source>
        <dbReference type="PROSITE" id="PS50967"/>
    </source>
</evidence>
<dbReference type="NCBIfam" id="TIGR01389">
    <property type="entry name" value="recQ"/>
    <property type="match status" value="1"/>
</dbReference>
<dbReference type="Pfam" id="PF00271">
    <property type="entry name" value="Helicase_C"/>
    <property type="match status" value="1"/>
</dbReference>
<dbReference type="InterPro" id="IPR010997">
    <property type="entry name" value="HRDC-like_sf"/>
</dbReference>
<keyword evidence="12" id="KW-0233">DNA recombination</keyword>
<dbReference type="GO" id="GO:0005737">
    <property type="term" value="C:cytoplasm"/>
    <property type="evidence" value="ECO:0007669"/>
    <property type="project" value="TreeGrafter"/>
</dbReference>
<dbReference type="STRING" id="341036.SAMN05660649_00578"/>
<dbReference type="GO" id="GO:0006260">
    <property type="term" value="P:DNA replication"/>
    <property type="evidence" value="ECO:0007669"/>
    <property type="project" value="InterPro"/>
</dbReference>
<comment type="cofactor">
    <cofactor evidence="1">
        <name>Mg(2+)</name>
        <dbReference type="ChEBI" id="CHEBI:18420"/>
    </cofactor>
</comment>
<dbReference type="InterPro" id="IPR002121">
    <property type="entry name" value="HRDC_dom"/>
</dbReference>